<evidence type="ECO:0000313" key="1">
    <source>
        <dbReference type="EMBL" id="ACR37325.1"/>
    </source>
</evidence>
<accession>C4J825</accession>
<dbReference type="AlphaFoldDB" id="C4J825"/>
<organism evidence="1">
    <name type="scientific">Zea mays</name>
    <name type="common">Maize</name>
    <dbReference type="NCBI Taxonomy" id="4577"/>
    <lineage>
        <taxon>Eukaryota</taxon>
        <taxon>Viridiplantae</taxon>
        <taxon>Streptophyta</taxon>
        <taxon>Embryophyta</taxon>
        <taxon>Tracheophyta</taxon>
        <taxon>Spermatophyta</taxon>
        <taxon>Magnoliopsida</taxon>
        <taxon>Liliopsida</taxon>
        <taxon>Poales</taxon>
        <taxon>Poaceae</taxon>
        <taxon>PACMAD clade</taxon>
        <taxon>Panicoideae</taxon>
        <taxon>Andropogonodae</taxon>
        <taxon>Andropogoneae</taxon>
        <taxon>Tripsacinae</taxon>
        <taxon>Zea</taxon>
    </lineage>
</organism>
<protein>
    <submittedName>
        <fullName evidence="1">Uncharacterized protein</fullName>
    </submittedName>
</protein>
<proteinExistence type="evidence at transcript level"/>
<name>C4J825_MAIZE</name>
<sequence length="59" mass="6836">MVIKMHPPLLNNFNCCCNISCISISRQQRLKGRIVCIIAVRSDYIHKCSHKHAPPFRMI</sequence>
<reference evidence="1" key="1">
    <citation type="journal article" date="2009" name="PLoS Genet.">
        <title>Sequencing, mapping, and analysis of 27,455 maize full-length cDNAs.</title>
        <authorList>
            <person name="Soderlund C."/>
            <person name="Descour A."/>
            <person name="Kudrna D."/>
            <person name="Bomhoff M."/>
            <person name="Boyd L."/>
            <person name="Currie J."/>
            <person name="Angelova A."/>
            <person name="Collura K."/>
            <person name="Wissotski M."/>
            <person name="Ashley E."/>
            <person name="Morrow D."/>
            <person name="Fernandes J."/>
            <person name="Walbot V."/>
            <person name="Yu Y."/>
        </authorList>
    </citation>
    <scope>NUCLEOTIDE SEQUENCE</scope>
    <source>
        <strain evidence="1">B73</strain>
    </source>
</reference>
<dbReference type="EMBL" id="BT086972">
    <property type="protein sequence ID" value="ACR37325.1"/>
    <property type="molecule type" value="mRNA"/>
</dbReference>